<dbReference type="EMBL" id="CANHGI010000005">
    <property type="protein sequence ID" value="CAI5450584.1"/>
    <property type="molecule type" value="Genomic_DNA"/>
</dbReference>
<proteinExistence type="predicted"/>
<dbReference type="OrthoDB" id="5984528at2759"/>
<accession>A0A9P1IUM5</accession>
<feature type="coiled-coil region" evidence="1">
    <location>
        <begin position="229"/>
        <end position="256"/>
    </location>
</feature>
<dbReference type="Proteomes" id="UP001152747">
    <property type="component" value="Unassembled WGS sequence"/>
</dbReference>
<reference evidence="3" key="1">
    <citation type="submission" date="2022-11" db="EMBL/GenBank/DDBJ databases">
        <authorList>
            <person name="Kikuchi T."/>
        </authorList>
    </citation>
    <scope>NUCLEOTIDE SEQUENCE</scope>
    <source>
        <strain evidence="3">PS1010</strain>
    </source>
</reference>
<sequence length="602" mass="68267">MEDFMKHKMEELSLDDIEKLSSDYYNQMPPTRKLSPLEVLSPAENCCPSRCTLFFSQVNIMYCRAALMLCQRVTEGSVPMSSVVSVFLSKIAIQDDDGILLNLQLAGKIFCIQLLGDILGIGPKKLILMINRPVEDPLPSKKPRLSLPTQKGYENIAKIIEKVLINSQLNPTGGRFMNRGVLKKDVYGGNGTRLGMKIIGKVMDESIHQTKILSMNKCQTCSDLENDRMTANEEELKEIELKKQQHSDEIMQTREVFQILDDRCRSGQEILVLRVDAASNKTTKLPIIAYRPKRVTDTDRVPYTLTGVQYPTNGVTRFKTDCFMNLADRYKKNSSYYFSVVLDFLLRIEKVPKKLFLVCDNASPNKSDEIIACYGFLLIHLPALQSVTLINNVVGHTHNELDGFFGVLNTYLSTKTIYSTEEYDNALKTLKSAEGVRNLYTVFDFSELKKNIVHLTNRTTHHQLHLYKGNDNVVMQCVAEFATTEAFQKLHKEAIQLPLFKDNTIAENFRPKIIYPELVNTRKSLMSLFKCGAGHFKMHHQQATLQCLEKYSTNDIMTLINILKAKPSSVISNRSNQAETVNAYLTRKGYIGTNAPKPLSLK</sequence>
<dbReference type="PANTHER" id="PTHR33153">
    <property type="entry name" value="MYND-TYPE DOMAIN-CONTAINING PROTEIN"/>
    <property type="match status" value="1"/>
</dbReference>
<name>A0A9P1IUM5_9PELO</name>
<evidence type="ECO:0000256" key="1">
    <source>
        <dbReference type="SAM" id="Coils"/>
    </source>
</evidence>
<evidence type="ECO:0000259" key="2">
    <source>
        <dbReference type="Pfam" id="PF25273"/>
    </source>
</evidence>
<evidence type="ECO:0000313" key="3">
    <source>
        <dbReference type="EMBL" id="CAI5450584.1"/>
    </source>
</evidence>
<protein>
    <recommendedName>
        <fullName evidence="2">DUF7869 domain-containing protein</fullName>
    </recommendedName>
</protein>
<dbReference type="InterPro" id="IPR057191">
    <property type="entry name" value="DUF7869"/>
</dbReference>
<keyword evidence="1" id="KW-0175">Coiled coil</keyword>
<gene>
    <name evidence="3" type="ORF">CAMP_LOCUS13221</name>
</gene>
<keyword evidence="4" id="KW-1185">Reference proteome</keyword>
<dbReference type="Pfam" id="PF25273">
    <property type="entry name" value="DUF7869"/>
    <property type="match status" value="1"/>
</dbReference>
<evidence type="ECO:0000313" key="4">
    <source>
        <dbReference type="Proteomes" id="UP001152747"/>
    </source>
</evidence>
<dbReference type="AlphaFoldDB" id="A0A9P1IUM5"/>
<feature type="domain" description="DUF7869" evidence="2">
    <location>
        <begin position="296"/>
        <end position="477"/>
    </location>
</feature>
<dbReference type="PANTHER" id="PTHR33153:SF3">
    <property type="entry name" value="TRAFFICKING PROTEIN PARTICLE COMPLEX SUBUNIT 11 DOMAIN-CONTAINING PROTEIN"/>
    <property type="match status" value="1"/>
</dbReference>
<comment type="caution">
    <text evidence="3">The sequence shown here is derived from an EMBL/GenBank/DDBJ whole genome shotgun (WGS) entry which is preliminary data.</text>
</comment>
<organism evidence="3 4">
    <name type="scientific">Caenorhabditis angaria</name>
    <dbReference type="NCBI Taxonomy" id="860376"/>
    <lineage>
        <taxon>Eukaryota</taxon>
        <taxon>Metazoa</taxon>
        <taxon>Ecdysozoa</taxon>
        <taxon>Nematoda</taxon>
        <taxon>Chromadorea</taxon>
        <taxon>Rhabditida</taxon>
        <taxon>Rhabditina</taxon>
        <taxon>Rhabditomorpha</taxon>
        <taxon>Rhabditoidea</taxon>
        <taxon>Rhabditidae</taxon>
        <taxon>Peloderinae</taxon>
        <taxon>Caenorhabditis</taxon>
    </lineage>
</organism>